<comment type="caution">
    <text evidence="1">The sequence shown here is derived from an EMBL/GenBank/DDBJ whole genome shotgun (WGS) entry which is preliminary data.</text>
</comment>
<name>A0A265N6X5_9BACI</name>
<evidence type="ECO:0008006" key="3">
    <source>
        <dbReference type="Google" id="ProtNLM"/>
    </source>
</evidence>
<dbReference type="OrthoDB" id="2353585at2"/>
<proteinExistence type="predicted"/>
<dbReference type="EMBL" id="NPMS01000008">
    <property type="protein sequence ID" value="OZU87733.1"/>
    <property type="molecule type" value="Genomic_DNA"/>
</dbReference>
<protein>
    <recommendedName>
        <fullName evidence="3">YtxH domain-containing protein</fullName>
    </recommendedName>
</protein>
<organism evidence="1 2">
    <name type="scientific">Virgibacillus indicus</name>
    <dbReference type="NCBI Taxonomy" id="2024554"/>
    <lineage>
        <taxon>Bacteria</taxon>
        <taxon>Bacillati</taxon>
        <taxon>Bacillota</taxon>
        <taxon>Bacilli</taxon>
        <taxon>Bacillales</taxon>
        <taxon>Bacillaceae</taxon>
        <taxon>Virgibacillus</taxon>
    </lineage>
</organism>
<dbReference type="AlphaFoldDB" id="A0A265N6X5"/>
<accession>A0A265N6X5</accession>
<gene>
    <name evidence="1" type="ORF">CIL03_15315</name>
</gene>
<dbReference type="Proteomes" id="UP000216498">
    <property type="component" value="Unassembled WGS sequence"/>
</dbReference>
<dbReference type="RefSeq" id="WP_094886761.1">
    <property type="nucleotide sequence ID" value="NZ_NPMS01000008.1"/>
</dbReference>
<evidence type="ECO:0000313" key="1">
    <source>
        <dbReference type="EMBL" id="OZU87733.1"/>
    </source>
</evidence>
<sequence>MGKRKLFLGVAIGAAAGGLVTLFDKETRDYTKEKFNTAKASSSYFIQNPSEAVHNVRTAFDTFNQNFASGADSAINALEQVENTLEKVANKSEPKRIE</sequence>
<evidence type="ECO:0000313" key="2">
    <source>
        <dbReference type="Proteomes" id="UP000216498"/>
    </source>
</evidence>
<reference evidence="1 2" key="1">
    <citation type="submission" date="2017-08" db="EMBL/GenBank/DDBJ databases">
        <title>Virgibacillus indicus sp. nov. and Virgibacillus profoundi sp. nov, two moderately halophilic bacteria isolated from marine sediment by using the Microfluidic Streak Plate.</title>
        <authorList>
            <person name="Xu B."/>
            <person name="Hu B."/>
            <person name="Wang J."/>
            <person name="Zhu Y."/>
            <person name="Huang L."/>
            <person name="Du W."/>
            <person name="Huang Y."/>
        </authorList>
    </citation>
    <scope>NUCLEOTIDE SEQUENCE [LARGE SCALE GENOMIC DNA]</scope>
    <source>
        <strain evidence="1 2">IO3-P2-C2</strain>
    </source>
</reference>
<keyword evidence="2" id="KW-1185">Reference proteome</keyword>